<dbReference type="AlphaFoldDB" id="A0A6P4ETB0"/>
<sequence>MTSNSKDGITIRIMLKEDFANVKAFMKKEYFASEPLCQSSGETDWHLQMGKDYVKLIPSMIAQGTCLVALDEKNGGRLVGLVLAEARFPKDLETNRIKADAMENNVCGRTYVMLSKIEREANLFERFGISKMLYSDTTSVDTSMRGKGLRSRLAATLMDVGRSKGFPAMVAYCTSYYSARQKAALGMQCIHSIVYADYKDDQGRPIFTPAEPHTMLRLMAIKL</sequence>
<comment type="pathway">
    <text evidence="3">Aromatic compound metabolism; melatonin biosynthesis; melatonin from serotonin: step 1/2.</text>
</comment>
<comment type="similarity">
    <text evidence="4">Belongs to the acetyltransferase family. AANAT subfamily.</text>
</comment>
<evidence type="ECO:0000313" key="14">
    <source>
        <dbReference type="RefSeq" id="XP_016976371.1"/>
    </source>
</evidence>
<name>A0A6P4ETB0_DRORH</name>
<keyword evidence="2" id="KW-0012">Acyltransferase</keyword>
<evidence type="ECO:0000256" key="10">
    <source>
        <dbReference type="ARBA" id="ARBA00051823"/>
    </source>
</evidence>
<evidence type="ECO:0000256" key="7">
    <source>
        <dbReference type="ARBA" id="ARBA00050849"/>
    </source>
</evidence>
<comment type="catalytic activity">
    <reaction evidence="12">
        <text>dopamine + hexadecanoyl-CoA = N-hexadecanoyl-dopamine + CoA + H(+)</text>
        <dbReference type="Rhea" id="RHEA:51376"/>
        <dbReference type="ChEBI" id="CHEBI:15378"/>
        <dbReference type="ChEBI" id="CHEBI:57287"/>
        <dbReference type="ChEBI" id="CHEBI:57379"/>
        <dbReference type="ChEBI" id="CHEBI:59905"/>
        <dbReference type="ChEBI" id="CHEBI:134058"/>
    </reaction>
    <physiologicalReaction direction="left-to-right" evidence="12">
        <dbReference type="Rhea" id="RHEA:51377"/>
    </physiologicalReaction>
</comment>
<evidence type="ECO:0000256" key="8">
    <source>
        <dbReference type="ARBA" id="ARBA00051284"/>
    </source>
</evidence>
<dbReference type="RefSeq" id="XP_016976371.1">
    <property type="nucleotide sequence ID" value="XM_017120882.1"/>
</dbReference>
<dbReference type="EC" id="2.3.1.87" evidence="5"/>
<organism evidence="14">
    <name type="scientific">Drosophila rhopaloa</name>
    <name type="common">Fruit fly</name>
    <dbReference type="NCBI Taxonomy" id="1041015"/>
    <lineage>
        <taxon>Eukaryota</taxon>
        <taxon>Metazoa</taxon>
        <taxon>Ecdysozoa</taxon>
        <taxon>Arthropoda</taxon>
        <taxon>Hexapoda</taxon>
        <taxon>Insecta</taxon>
        <taxon>Pterygota</taxon>
        <taxon>Neoptera</taxon>
        <taxon>Endopterygota</taxon>
        <taxon>Diptera</taxon>
        <taxon>Brachycera</taxon>
        <taxon>Muscomorpha</taxon>
        <taxon>Ephydroidea</taxon>
        <taxon>Drosophilidae</taxon>
        <taxon>Drosophila</taxon>
        <taxon>Sophophora</taxon>
    </lineage>
</organism>
<evidence type="ECO:0000256" key="2">
    <source>
        <dbReference type="ARBA" id="ARBA00023315"/>
    </source>
</evidence>
<evidence type="ECO:0000256" key="1">
    <source>
        <dbReference type="ARBA" id="ARBA00022679"/>
    </source>
</evidence>
<dbReference type="SUPFAM" id="SSF55729">
    <property type="entry name" value="Acyl-CoA N-acyltransferases (Nat)"/>
    <property type="match status" value="1"/>
</dbReference>
<dbReference type="Gene3D" id="3.40.630.30">
    <property type="match status" value="1"/>
</dbReference>
<comment type="catalytic activity">
    <reaction evidence="10">
        <text>serotonin + (9Z)-octadecenoyl-CoA = N-(9Z-octadecenoyl)-serotonin + CoA + H(+)</text>
        <dbReference type="Rhea" id="RHEA:51392"/>
        <dbReference type="ChEBI" id="CHEBI:15378"/>
        <dbReference type="ChEBI" id="CHEBI:57287"/>
        <dbReference type="ChEBI" id="CHEBI:57387"/>
        <dbReference type="ChEBI" id="CHEBI:134064"/>
        <dbReference type="ChEBI" id="CHEBI:350546"/>
    </reaction>
    <physiologicalReaction direction="left-to-right" evidence="10">
        <dbReference type="Rhea" id="RHEA:51393"/>
    </physiologicalReaction>
</comment>
<accession>A0A6P4ETB0</accession>
<comment type="catalytic activity">
    <reaction evidence="9">
        <text>dopamine + acetyl-CoA = N-acetyldopamine + CoA + H(+)</text>
        <dbReference type="Rhea" id="RHEA:51388"/>
        <dbReference type="ChEBI" id="CHEBI:15378"/>
        <dbReference type="ChEBI" id="CHEBI:57287"/>
        <dbReference type="ChEBI" id="CHEBI:57288"/>
        <dbReference type="ChEBI" id="CHEBI:59905"/>
        <dbReference type="ChEBI" id="CHEBI:125678"/>
    </reaction>
    <physiologicalReaction direction="left-to-right" evidence="9">
        <dbReference type="Rhea" id="RHEA:51389"/>
    </physiologicalReaction>
</comment>
<evidence type="ECO:0000256" key="4">
    <source>
        <dbReference type="ARBA" id="ARBA00038182"/>
    </source>
</evidence>
<evidence type="ECO:0000256" key="3">
    <source>
        <dbReference type="ARBA" id="ARBA00037926"/>
    </source>
</evidence>
<dbReference type="OrthoDB" id="8113373at2759"/>
<evidence type="ECO:0000256" key="13">
    <source>
        <dbReference type="ARBA" id="ARBA00052491"/>
    </source>
</evidence>
<dbReference type="PANTHER" id="PTHR20905">
    <property type="entry name" value="N-ACETYLTRANSFERASE-RELATED"/>
    <property type="match status" value="1"/>
</dbReference>
<dbReference type="GO" id="GO:0004059">
    <property type="term" value="F:aralkylamine N-acetyltransferase activity"/>
    <property type="evidence" value="ECO:0007669"/>
    <property type="project" value="UniProtKB-EC"/>
</dbReference>
<keyword evidence="1" id="KW-0808">Transferase</keyword>
<evidence type="ECO:0000256" key="6">
    <source>
        <dbReference type="ARBA" id="ARBA00050189"/>
    </source>
</evidence>
<dbReference type="RefSeq" id="XP_016976371.2">
    <property type="nucleotide sequence ID" value="XM_017120882.2"/>
</dbReference>
<dbReference type="PANTHER" id="PTHR20905:SF1">
    <property type="entry name" value="AT07410P-RELATED"/>
    <property type="match status" value="1"/>
</dbReference>
<dbReference type="InterPro" id="IPR016181">
    <property type="entry name" value="Acyl_CoA_acyltransferase"/>
</dbReference>
<evidence type="ECO:0000256" key="11">
    <source>
        <dbReference type="ARBA" id="ARBA00052178"/>
    </source>
</evidence>
<dbReference type="GeneID" id="108042553"/>
<evidence type="ECO:0000256" key="9">
    <source>
        <dbReference type="ARBA" id="ARBA00051711"/>
    </source>
</evidence>
<comment type="catalytic activity">
    <reaction evidence="13">
        <text>serotonin + acetyl-CoA = N-acetylserotonin + CoA + H(+)</text>
        <dbReference type="Rhea" id="RHEA:25217"/>
        <dbReference type="ChEBI" id="CHEBI:15378"/>
        <dbReference type="ChEBI" id="CHEBI:17697"/>
        <dbReference type="ChEBI" id="CHEBI:57287"/>
        <dbReference type="ChEBI" id="CHEBI:57288"/>
        <dbReference type="ChEBI" id="CHEBI:350546"/>
        <dbReference type="EC" id="2.3.1.87"/>
    </reaction>
    <physiologicalReaction direction="left-to-right" evidence="13">
        <dbReference type="Rhea" id="RHEA:25218"/>
    </physiologicalReaction>
</comment>
<comment type="catalytic activity">
    <reaction evidence="7">
        <text>serotonin + octadecanoyl-CoA = N-octadecanoyl-serotonin + CoA + H(+)</text>
        <dbReference type="Rhea" id="RHEA:51400"/>
        <dbReference type="ChEBI" id="CHEBI:15378"/>
        <dbReference type="ChEBI" id="CHEBI:57287"/>
        <dbReference type="ChEBI" id="CHEBI:57394"/>
        <dbReference type="ChEBI" id="CHEBI:134065"/>
        <dbReference type="ChEBI" id="CHEBI:350546"/>
    </reaction>
    <physiologicalReaction direction="left-to-right" evidence="7">
        <dbReference type="Rhea" id="RHEA:51401"/>
    </physiologicalReaction>
</comment>
<proteinExistence type="inferred from homology"/>
<protein>
    <recommendedName>
        <fullName evidence="5">aralkylamine N-acetyltransferase</fullName>
        <ecNumber evidence="5">2.3.1.87</ecNumber>
    </recommendedName>
</protein>
<reference evidence="14" key="1">
    <citation type="submission" date="2025-08" db="UniProtKB">
        <authorList>
            <consortium name="RefSeq"/>
        </authorList>
    </citation>
    <scope>IDENTIFICATION</scope>
</reference>
<comment type="catalytic activity">
    <reaction evidence="6">
        <text>dopamine + (9Z)-octadecenoyl-CoA = N-(9Z-octadecanoyl)-dopamine + CoA + H(+)</text>
        <dbReference type="Rhea" id="RHEA:51380"/>
        <dbReference type="ChEBI" id="CHEBI:15378"/>
        <dbReference type="ChEBI" id="CHEBI:31883"/>
        <dbReference type="ChEBI" id="CHEBI:57287"/>
        <dbReference type="ChEBI" id="CHEBI:57387"/>
        <dbReference type="ChEBI" id="CHEBI:59905"/>
    </reaction>
    <physiologicalReaction direction="left-to-right" evidence="6">
        <dbReference type="Rhea" id="RHEA:51381"/>
    </physiologicalReaction>
</comment>
<comment type="catalytic activity">
    <reaction evidence="8">
        <text>serotonin + (5Z,8Z,11Z,14Z)-eicosatetraenoyl-CoA = N-[(5Z,8Z,11Z,14Z)-eicosatetraenoyl]-serotonin + CoA + H(+)</text>
        <dbReference type="Rhea" id="RHEA:51396"/>
        <dbReference type="ChEBI" id="CHEBI:15378"/>
        <dbReference type="ChEBI" id="CHEBI:57287"/>
        <dbReference type="ChEBI" id="CHEBI:57368"/>
        <dbReference type="ChEBI" id="CHEBI:132255"/>
        <dbReference type="ChEBI" id="CHEBI:350546"/>
    </reaction>
    <physiologicalReaction direction="left-to-right" evidence="8">
        <dbReference type="Rhea" id="RHEA:51397"/>
    </physiologicalReaction>
</comment>
<evidence type="ECO:0000256" key="5">
    <source>
        <dbReference type="ARBA" id="ARBA00039114"/>
    </source>
</evidence>
<comment type="catalytic activity">
    <reaction evidence="11">
        <text>serotonin + hexadecanoyl-CoA = N-hexadecanoyl-serotonin + CoA + H(+)</text>
        <dbReference type="Rhea" id="RHEA:51384"/>
        <dbReference type="ChEBI" id="CHEBI:15378"/>
        <dbReference type="ChEBI" id="CHEBI:57287"/>
        <dbReference type="ChEBI" id="CHEBI:57379"/>
        <dbReference type="ChEBI" id="CHEBI:134059"/>
        <dbReference type="ChEBI" id="CHEBI:350546"/>
    </reaction>
    <physiologicalReaction direction="left-to-right" evidence="11">
        <dbReference type="Rhea" id="RHEA:51385"/>
    </physiologicalReaction>
</comment>
<dbReference type="FunFam" id="3.40.630.30:FF:000046">
    <property type="entry name" value="Dopamine N-acetyltransferase"/>
    <property type="match status" value="1"/>
</dbReference>
<evidence type="ECO:0000256" key="12">
    <source>
        <dbReference type="ARBA" id="ARBA00052335"/>
    </source>
</evidence>
<gene>
    <name evidence="14" type="primary">LOC108042553</name>
</gene>